<accession>A0A0G1DK72</accession>
<dbReference type="EMBL" id="LCEK01000033">
    <property type="protein sequence ID" value="KKS71261.1"/>
    <property type="molecule type" value="Genomic_DNA"/>
</dbReference>
<dbReference type="PANTHER" id="PTHR48078">
    <property type="entry name" value="THREONINE DEHYDRATASE, MITOCHONDRIAL-RELATED"/>
    <property type="match status" value="1"/>
</dbReference>
<dbReference type="Pfam" id="PF00291">
    <property type="entry name" value="PALP"/>
    <property type="match status" value="1"/>
</dbReference>
<dbReference type="GO" id="GO:0003941">
    <property type="term" value="F:L-serine ammonia-lyase activity"/>
    <property type="evidence" value="ECO:0007669"/>
    <property type="project" value="TreeGrafter"/>
</dbReference>
<dbReference type="InterPro" id="IPR036052">
    <property type="entry name" value="TrpB-like_PALP_sf"/>
</dbReference>
<evidence type="ECO:0000313" key="6">
    <source>
        <dbReference type="Proteomes" id="UP000033867"/>
    </source>
</evidence>
<dbReference type="AlphaFoldDB" id="A0A0G1DK72"/>
<keyword evidence="3" id="KW-0456">Lyase</keyword>
<dbReference type="Gene3D" id="3.40.50.1100">
    <property type="match status" value="2"/>
</dbReference>
<sequence>MNDRIADVQRFGNIAYFPMKTPQQSNPNLAKALGTPSVFLKREDEHPYGSHKGRSIPHMMKTYVKRDGIRDFVISSSGNAALAAIRMAVKHNQNNPEKQITLRVFVGNNIDEKKLQKLHFEISTQTSDISIEQVERPKQEAFKLDKEGTAKSLRQSTDDLALEGYHELAYELMKIPDLKAVFIPTSSGTTAQALAEVFAKEQPFTQVHIVQTTACHPLAEALGATSLPLTKGENKRGSIAGAIVDNVALRKSAVVESITKTHGNGWIVTDEDITSAQQITQQTTGISISPNSALAVAGLKKAIDTGTTFEGAVACVITGA</sequence>
<dbReference type="Proteomes" id="UP000033867">
    <property type="component" value="Unassembled WGS sequence"/>
</dbReference>
<protein>
    <recommendedName>
        <fullName evidence="4">Tryptophan synthase beta chain-like PALP domain-containing protein</fullName>
    </recommendedName>
</protein>
<evidence type="ECO:0000313" key="5">
    <source>
        <dbReference type="EMBL" id="KKS71261.1"/>
    </source>
</evidence>
<name>A0A0G1DK72_9BACT</name>
<evidence type="ECO:0000256" key="2">
    <source>
        <dbReference type="ARBA" id="ARBA00022898"/>
    </source>
</evidence>
<evidence type="ECO:0000256" key="1">
    <source>
        <dbReference type="ARBA" id="ARBA00001933"/>
    </source>
</evidence>
<comment type="caution">
    <text evidence="5">The sequence shown here is derived from an EMBL/GenBank/DDBJ whole genome shotgun (WGS) entry which is preliminary data.</text>
</comment>
<proteinExistence type="predicted"/>
<feature type="domain" description="Tryptophan synthase beta chain-like PALP" evidence="4">
    <location>
        <begin position="20"/>
        <end position="319"/>
    </location>
</feature>
<dbReference type="GO" id="GO:0006565">
    <property type="term" value="P:L-serine catabolic process"/>
    <property type="evidence" value="ECO:0007669"/>
    <property type="project" value="TreeGrafter"/>
</dbReference>
<keyword evidence="2" id="KW-0663">Pyridoxal phosphate</keyword>
<reference evidence="5 6" key="1">
    <citation type="journal article" date="2015" name="Nature">
        <title>rRNA introns, odd ribosomes, and small enigmatic genomes across a large radiation of phyla.</title>
        <authorList>
            <person name="Brown C.T."/>
            <person name="Hug L.A."/>
            <person name="Thomas B.C."/>
            <person name="Sharon I."/>
            <person name="Castelle C.J."/>
            <person name="Singh A."/>
            <person name="Wilkins M.J."/>
            <person name="Williams K.H."/>
            <person name="Banfield J.F."/>
        </authorList>
    </citation>
    <scope>NUCLEOTIDE SEQUENCE [LARGE SCALE GENOMIC DNA]</scope>
</reference>
<organism evidence="5 6">
    <name type="scientific">Candidatus Magasanikbacteria bacterium GW2011_GWE2_42_7</name>
    <dbReference type="NCBI Taxonomy" id="1619052"/>
    <lineage>
        <taxon>Bacteria</taxon>
        <taxon>Candidatus Magasanikiibacteriota</taxon>
    </lineage>
</organism>
<gene>
    <name evidence="5" type="ORF">UV42_C0033G0017</name>
</gene>
<dbReference type="GO" id="GO:0009097">
    <property type="term" value="P:isoleucine biosynthetic process"/>
    <property type="evidence" value="ECO:0007669"/>
    <property type="project" value="TreeGrafter"/>
</dbReference>
<dbReference type="InterPro" id="IPR001926">
    <property type="entry name" value="TrpB-like_PALP"/>
</dbReference>
<dbReference type="SUPFAM" id="SSF53686">
    <property type="entry name" value="Tryptophan synthase beta subunit-like PLP-dependent enzymes"/>
    <property type="match status" value="1"/>
</dbReference>
<evidence type="ECO:0000256" key="3">
    <source>
        <dbReference type="ARBA" id="ARBA00023239"/>
    </source>
</evidence>
<evidence type="ECO:0000259" key="4">
    <source>
        <dbReference type="Pfam" id="PF00291"/>
    </source>
</evidence>
<comment type="cofactor">
    <cofactor evidence="1">
        <name>pyridoxal 5'-phosphate</name>
        <dbReference type="ChEBI" id="CHEBI:597326"/>
    </cofactor>
</comment>
<dbReference type="InterPro" id="IPR050147">
    <property type="entry name" value="Ser/Thr_Dehydratase"/>
</dbReference>